<name>C4JSI8_UNCRE</name>
<dbReference type="VEuPathDB" id="FungiDB:UREG_05427"/>
<dbReference type="OMA" id="MEPRNSM"/>
<dbReference type="InParanoid" id="C4JSI8"/>
<organism evidence="2 3">
    <name type="scientific">Uncinocarpus reesii (strain UAMH 1704)</name>
    <dbReference type="NCBI Taxonomy" id="336963"/>
    <lineage>
        <taxon>Eukaryota</taxon>
        <taxon>Fungi</taxon>
        <taxon>Dikarya</taxon>
        <taxon>Ascomycota</taxon>
        <taxon>Pezizomycotina</taxon>
        <taxon>Eurotiomycetes</taxon>
        <taxon>Eurotiomycetidae</taxon>
        <taxon>Onygenales</taxon>
        <taxon>Onygenaceae</taxon>
        <taxon>Uncinocarpus</taxon>
    </lineage>
</organism>
<feature type="chain" id="PRO_5002939442" description="Pectate lyase" evidence="1">
    <location>
        <begin position="18"/>
        <end position="99"/>
    </location>
</feature>
<dbReference type="RefSeq" id="XP_002584738.1">
    <property type="nucleotide sequence ID" value="XM_002584692.1"/>
</dbReference>
<dbReference type="eggNOG" id="ENOG502SYDI">
    <property type="taxonomic scope" value="Eukaryota"/>
</dbReference>
<reference evidence="3" key="1">
    <citation type="journal article" date="2009" name="Genome Res.">
        <title>Comparative genomic analyses of the human fungal pathogens Coccidioides and their relatives.</title>
        <authorList>
            <person name="Sharpton T.J."/>
            <person name="Stajich J.E."/>
            <person name="Rounsley S.D."/>
            <person name="Gardner M.J."/>
            <person name="Wortman J.R."/>
            <person name="Jordar V.S."/>
            <person name="Maiti R."/>
            <person name="Kodira C.D."/>
            <person name="Neafsey D.E."/>
            <person name="Zeng Q."/>
            <person name="Hung C.-Y."/>
            <person name="McMahan C."/>
            <person name="Muszewska A."/>
            <person name="Grynberg M."/>
            <person name="Mandel M.A."/>
            <person name="Kellner E.M."/>
            <person name="Barker B.M."/>
            <person name="Galgiani J.N."/>
            <person name="Orbach M.J."/>
            <person name="Kirkland T.N."/>
            <person name="Cole G.T."/>
            <person name="Henn M.R."/>
            <person name="Birren B.W."/>
            <person name="Taylor J.W."/>
        </authorList>
    </citation>
    <scope>NUCLEOTIDE SEQUENCE [LARGE SCALE GENOMIC DNA]</scope>
    <source>
        <strain evidence="3">UAMH 1704</strain>
    </source>
</reference>
<dbReference type="HOGENOM" id="CLU_2322099_0_0_1"/>
<evidence type="ECO:0000313" key="2">
    <source>
        <dbReference type="EMBL" id="EEP80585.1"/>
    </source>
</evidence>
<evidence type="ECO:0008006" key="4">
    <source>
        <dbReference type="Google" id="ProtNLM"/>
    </source>
</evidence>
<dbReference type="OrthoDB" id="10473429at2759"/>
<evidence type="ECO:0000256" key="1">
    <source>
        <dbReference type="SAM" id="SignalP"/>
    </source>
</evidence>
<dbReference type="EMBL" id="CH476617">
    <property type="protein sequence ID" value="EEP80585.1"/>
    <property type="molecule type" value="Genomic_DNA"/>
</dbReference>
<proteinExistence type="predicted"/>
<sequence>MKLSAITVLLCGSLASAGWIELKTASGRSTNTGDANKGCLGPVAGRGPYKLIAHDFKPKSLKIYAGANCKGEVLNSCTGCTSLTAGNAKRRGAVWGWFS</sequence>
<accession>C4JSI8</accession>
<dbReference type="Proteomes" id="UP000002058">
    <property type="component" value="Unassembled WGS sequence"/>
</dbReference>
<evidence type="ECO:0000313" key="3">
    <source>
        <dbReference type="Proteomes" id="UP000002058"/>
    </source>
</evidence>
<keyword evidence="3" id="KW-1185">Reference proteome</keyword>
<feature type="signal peptide" evidence="1">
    <location>
        <begin position="1"/>
        <end position="17"/>
    </location>
</feature>
<gene>
    <name evidence="2" type="ORF">UREG_05427</name>
</gene>
<dbReference type="GeneID" id="8438076"/>
<protein>
    <recommendedName>
        <fullName evidence="4">Pectate lyase</fullName>
    </recommendedName>
</protein>
<keyword evidence="1" id="KW-0732">Signal</keyword>
<dbReference type="KEGG" id="ure:UREG_05427"/>
<dbReference type="AlphaFoldDB" id="C4JSI8"/>